<dbReference type="InterPro" id="IPR006626">
    <property type="entry name" value="PbH1"/>
</dbReference>
<dbReference type="SMART" id="SM00710">
    <property type="entry name" value="PbH1"/>
    <property type="match status" value="5"/>
</dbReference>
<evidence type="ECO:0000313" key="10">
    <source>
        <dbReference type="EMBL" id="QEM10491.1"/>
    </source>
</evidence>
<keyword evidence="11" id="KW-1185">Reference proteome</keyword>
<feature type="domain" description="GLAA-B beta-barrel" evidence="8">
    <location>
        <begin position="206"/>
        <end position="294"/>
    </location>
</feature>
<evidence type="ECO:0000256" key="3">
    <source>
        <dbReference type="ARBA" id="ARBA00022729"/>
    </source>
</evidence>
<dbReference type="InterPro" id="IPR057275">
    <property type="entry name" value="Beta-barrel_GLAA-B_I"/>
</dbReference>
<protein>
    <submittedName>
        <fullName evidence="10">Right-handed parallel beta-helix repeat-containing protein</fullName>
    </submittedName>
</protein>
<evidence type="ECO:0000259" key="9">
    <source>
        <dbReference type="Pfam" id="PF23764"/>
    </source>
</evidence>
<keyword evidence="3" id="KW-0732">Signal</keyword>
<proteinExistence type="predicted"/>
<evidence type="ECO:0000256" key="1">
    <source>
        <dbReference type="ARBA" id="ARBA00001255"/>
    </source>
</evidence>
<dbReference type="SUPFAM" id="SSF51126">
    <property type="entry name" value="Pectin lyase-like"/>
    <property type="match status" value="1"/>
</dbReference>
<evidence type="ECO:0000259" key="7">
    <source>
        <dbReference type="Pfam" id="PF13229"/>
    </source>
</evidence>
<organism evidence="10 11">
    <name type="scientific">Mucilaginibacter rubeus</name>
    <dbReference type="NCBI Taxonomy" id="2027860"/>
    <lineage>
        <taxon>Bacteria</taxon>
        <taxon>Pseudomonadati</taxon>
        <taxon>Bacteroidota</taxon>
        <taxon>Sphingobacteriia</taxon>
        <taxon>Sphingobacteriales</taxon>
        <taxon>Sphingobacteriaceae</taxon>
        <taxon>Mucilaginibacter</taxon>
    </lineage>
</organism>
<dbReference type="EMBL" id="CP043450">
    <property type="protein sequence ID" value="QEM10491.1"/>
    <property type="molecule type" value="Genomic_DNA"/>
</dbReference>
<evidence type="ECO:0000259" key="8">
    <source>
        <dbReference type="Pfam" id="PF23763"/>
    </source>
</evidence>
<dbReference type="GO" id="GO:0004557">
    <property type="term" value="F:alpha-galactosidase activity"/>
    <property type="evidence" value="ECO:0007669"/>
    <property type="project" value="UniProtKB-EC"/>
</dbReference>
<dbReference type="OrthoDB" id="9807299at2"/>
<accession>A0A5C1HZS0</accession>
<evidence type="ECO:0000256" key="6">
    <source>
        <dbReference type="ARBA" id="ARBA00023295"/>
    </source>
</evidence>
<feature type="domain" description="GLAA-B beta-barrel" evidence="9">
    <location>
        <begin position="402"/>
        <end position="469"/>
    </location>
</feature>
<comment type="catalytic activity">
    <reaction evidence="2">
        <text>Hydrolysis of terminal, non-reducing branched (1-&gt;3)-alpha-D-galactosidic residues, producing free D-galactose.</text>
        <dbReference type="EC" id="3.2.1.n1"/>
    </reaction>
</comment>
<keyword evidence="6" id="KW-0326">Glycosidase</keyword>
<dbReference type="Pfam" id="PF23763">
    <property type="entry name" value="Beta-barrel_GLAA-B_I"/>
    <property type="match status" value="1"/>
</dbReference>
<dbReference type="Pfam" id="PF13229">
    <property type="entry name" value="Beta_helix"/>
    <property type="match status" value="1"/>
</dbReference>
<dbReference type="Pfam" id="PF23764">
    <property type="entry name" value="Beta-barrel_GLAA-B_II"/>
    <property type="match status" value="1"/>
</dbReference>
<reference evidence="10" key="1">
    <citation type="submission" date="2019-08" db="EMBL/GenBank/DDBJ databases">
        <title>Comparative genome analysis confer to the adaptation heavy metal polluted environment.</title>
        <authorList>
            <person name="Li Y."/>
        </authorList>
    </citation>
    <scope>NUCLEOTIDE SEQUENCE [LARGE SCALE GENOMIC DNA]</scope>
    <source>
        <strain evidence="10">P1</strain>
    </source>
</reference>
<dbReference type="InterPro" id="IPR011050">
    <property type="entry name" value="Pectin_lyase_fold/virulence"/>
</dbReference>
<dbReference type="Gene3D" id="2.160.20.10">
    <property type="entry name" value="Single-stranded right-handed beta-helix, Pectin lyase-like"/>
    <property type="match status" value="1"/>
</dbReference>
<feature type="domain" description="Right handed beta helix" evidence="7">
    <location>
        <begin position="475"/>
        <end position="557"/>
    </location>
</feature>
<dbReference type="InterPro" id="IPR056441">
    <property type="entry name" value="Beta-barrel_GLAA-B_II"/>
</dbReference>
<comment type="catalytic activity">
    <reaction evidence="1">
        <text>Hydrolysis of terminal, non-reducing alpha-D-galactose residues in alpha-D-galactosides, including galactose oligosaccharides, galactomannans and galactolipids.</text>
        <dbReference type="EC" id="3.2.1.22"/>
    </reaction>
</comment>
<keyword evidence="5" id="KW-0378">Hydrolase</keyword>
<sequence length="628" mass="69915">MTSTLYISNLIYTMRNFTAKYLLLSGLLMICHLLKAQDKPVEYLALSARHISPGHKTYYIDPVKGNDNNAGLTATKPWKTFNGVNKLILSAGDNVKVLAPGQFHETLSIVAHGTKENPVTITFATGKYDFFPDGAFKTQLQISNTNDVPYGLKAIALMVDSSRFVNITGNTSLINLRGKMIETFINHSRNIRLSGLNFDYHRPTVSEFKIKALTENHADAIVNAESEYSIKDSTLTWIGEGWRYQPDSYWQQYDPATRVLERLDIPQQNLKYAALNAHQIRIFFKQNPGFKEGMIYQNRDVTRDCAGLFIQKSTNVSLDHIRIYFMHGMGVVSQFSKDLNFNHVVVKARDGRTCAAWADILHFSGCSGKIEIANSYLSGANDDAINVHGTFLKITEKLSPTQVKVKFMHDQTYGFDAFSTGDSIGLVHPASLLTYQSNKLTNVKKLNNKEFLLTLSKPVQAAMETGDVVENITATPEVWIHNNTIEKIPTRGILVTTRRKVLIENNIVNRTHNSAIMINDDASSWYESGAVKDVTIRNNAFFECGGPVIGLLPENKVTSPKPVHTGIKITSNKATIKGTRFFDASSAGGITIIGNQITSSGNIKDIHKLISLKDCKGVKINNNRVTNR</sequence>
<keyword evidence="4" id="KW-0677">Repeat</keyword>
<gene>
    <name evidence="10" type="ORF">DEO27_010790</name>
</gene>
<dbReference type="InterPro" id="IPR012334">
    <property type="entry name" value="Pectin_lyas_fold"/>
</dbReference>
<name>A0A5C1HZS0_9SPHI</name>
<evidence type="ECO:0000313" key="11">
    <source>
        <dbReference type="Proteomes" id="UP000251402"/>
    </source>
</evidence>
<dbReference type="KEGG" id="mrub:DEO27_010790"/>
<evidence type="ECO:0000256" key="5">
    <source>
        <dbReference type="ARBA" id="ARBA00022801"/>
    </source>
</evidence>
<dbReference type="Proteomes" id="UP000251402">
    <property type="component" value="Chromosome"/>
</dbReference>
<dbReference type="AlphaFoldDB" id="A0A5C1HZS0"/>
<dbReference type="InterPro" id="IPR039448">
    <property type="entry name" value="Beta_helix"/>
</dbReference>
<evidence type="ECO:0000256" key="4">
    <source>
        <dbReference type="ARBA" id="ARBA00022737"/>
    </source>
</evidence>
<evidence type="ECO:0000256" key="2">
    <source>
        <dbReference type="ARBA" id="ARBA00001271"/>
    </source>
</evidence>